<dbReference type="InterPro" id="IPR057023">
    <property type="entry name" value="PTP-SAK"/>
</dbReference>
<dbReference type="InterPro" id="IPR029021">
    <property type="entry name" value="Prot-tyrosine_phosphatase-like"/>
</dbReference>
<keyword evidence="1" id="KW-0378">Hydrolase</keyword>
<protein>
    <recommendedName>
        <fullName evidence="2">Tyrosine specific protein phosphatases domain-containing protein</fullName>
    </recommendedName>
</protein>
<gene>
    <name evidence="3" type="ORF">GALMADRAFT_236857</name>
</gene>
<dbReference type="AlphaFoldDB" id="A0A067TYN3"/>
<dbReference type="STRING" id="685588.A0A067TYN3"/>
<evidence type="ECO:0000259" key="2">
    <source>
        <dbReference type="PROSITE" id="PS50056"/>
    </source>
</evidence>
<dbReference type="PANTHER" id="PTHR23339">
    <property type="entry name" value="TYROSINE SPECIFIC PROTEIN PHOSPHATASE AND DUAL SPECIFICITY PROTEIN PHOSPHATASE"/>
    <property type="match status" value="1"/>
</dbReference>
<keyword evidence="4" id="KW-1185">Reference proteome</keyword>
<dbReference type="SUPFAM" id="SSF52799">
    <property type="entry name" value="(Phosphotyrosine protein) phosphatases II"/>
    <property type="match status" value="1"/>
</dbReference>
<dbReference type="GO" id="GO:0016791">
    <property type="term" value="F:phosphatase activity"/>
    <property type="evidence" value="ECO:0007669"/>
    <property type="project" value="UniProtKB-ARBA"/>
</dbReference>
<dbReference type="HOGENOM" id="CLU_074869_0_0_1"/>
<evidence type="ECO:0000256" key="1">
    <source>
        <dbReference type="ARBA" id="ARBA00022801"/>
    </source>
</evidence>
<dbReference type="InterPro" id="IPR016130">
    <property type="entry name" value="Tyr_Pase_AS"/>
</dbReference>
<accession>A0A067TYN3</accession>
<dbReference type="InterPro" id="IPR050561">
    <property type="entry name" value="PTP"/>
</dbReference>
<dbReference type="Pfam" id="PF22784">
    <property type="entry name" value="PTP-SAK"/>
    <property type="match status" value="1"/>
</dbReference>
<feature type="domain" description="Tyrosine specific protein phosphatases" evidence="2">
    <location>
        <begin position="88"/>
        <end position="168"/>
    </location>
</feature>
<evidence type="ECO:0000313" key="4">
    <source>
        <dbReference type="Proteomes" id="UP000027222"/>
    </source>
</evidence>
<dbReference type="EMBL" id="KL142368">
    <property type="protein sequence ID" value="KDR84168.1"/>
    <property type="molecule type" value="Genomic_DNA"/>
</dbReference>
<evidence type="ECO:0000313" key="3">
    <source>
        <dbReference type="EMBL" id="KDR84168.1"/>
    </source>
</evidence>
<name>A0A067TYN3_GALM3</name>
<sequence length="168" mass="19068">MTTNEWQRFHQVTAHIPPTHRLYRASAPNYLFNDITQQLTESASAFLVSHHITRIISLTQPKYTDSELEALDKAGIQYLHLPVKDFTAPTLDQLASAAEFFWGAEGTGTLVHCGYGHGRTGTCVTALQLFVTRGESPPEEEWRGVNRVEKDVQVDVLREYREKVRKVD</sequence>
<dbReference type="PROSITE" id="PS00383">
    <property type="entry name" value="TYR_PHOSPHATASE_1"/>
    <property type="match status" value="1"/>
</dbReference>
<dbReference type="Proteomes" id="UP000027222">
    <property type="component" value="Unassembled WGS sequence"/>
</dbReference>
<dbReference type="PROSITE" id="PS50056">
    <property type="entry name" value="TYR_PHOSPHATASE_2"/>
    <property type="match status" value="1"/>
</dbReference>
<dbReference type="InterPro" id="IPR000387">
    <property type="entry name" value="Tyr_Pase_dom"/>
</dbReference>
<organism evidence="3 4">
    <name type="scientific">Galerina marginata (strain CBS 339.88)</name>
    <dbReference type="NCBI Taxonomy" id="685588"/>
    <lineage>
        <taxon>Eukaryota</taxon>
        <taxon>Fungi</taxon>
        <taxon>Dikarya</taxon>
        <taxon>Basidiomycota</taxon>
        <taxon>Agaricomycotina</taxon>
        <taxon>Agaricomycetes</taxon>
        <taxon>Agaricomycetidae</taxon>
        <taxon>Agaricales</taxon>
        <taxon>Agaricineae</taxon>
        <taxon>Strophariaceae</taxon>
        <taxon>Galerina</taxon>
    </lineage>
</organism>
<dbReference type="Gene3D" id="3.90.190.10">
    <property type="entry name" value="Protein tyrosine phosphatase superfamily"/>
    <property type="match status" value="1"/>
</dbReference>
<reference evidence="4" key="1">
    <citation type="journal article" date="2014" name="Proc. Natl. Acad. Sci. U.S.A.">
        <title>Extensive sampling of basidiomycete genomes demonstrates inadequacy of the white-rot/brown-rot paradigm for wood decay fungi.</title>
        <authorList>
            <person name="Riley R."/>
            <person name="Salamov A.A."/>
            <person name="Brown D.W."/>
            <person name="Nagy L.G."/>
            <person name="Floudas D."/>
            <person name="Held B.W."/>
            <person name="Levasseur A."/>
            <person name="Lombard V."/>
            <person name="Morin E."/>
            <person name="Otillar R."/>
            <person name="Lindquist E.A."/>
            <person name="Sun H."/>
            <person name="LaButti K.M."/>
            <person name="Schmutz J."/>
            <person name="Jabbour D."/>
            <person name="Luo H."/>
            <person name="Baker S.E."/>
            <person name="Pisabarro A.G."/>
            <person name="Walton J.D."/>
            <person name="Blanchette R.A."/>
            <person name="Henrissat B."/>
            <person name="Martin F."/>
            <person name="Cullen D."/>
            <person name="Hibbett D.S."/>
            <person name="Grigoriev I.V."/>
        </authorList>
    </citation>
    <scope>NUCLEOTIDE SEQUENCE [LARGE SCALE GENOMIC DNA]</scope>
    <source>
        <strain evidence="4">CBS 339.88</strain>
    </source>
</reference>
<proteinExistence type="predicted"/>
<dbReference type="OrthoDB" id="432447at2759"/>